<dbReference type="EMBL" id="QHCV01000023">
    <property type="protein sequence ID" value="RAV32420.1"/>
    <property type="molecule type" value="Genomic_DNA"/>
</dbReference>
<reference evidence="3 4" key="1">
    <citation type="journal article" date="2018" name="Syst. Appl. Microbiol.">
        <title>Corynebacterium heidelbergense sp. nov., isolated from the preen glands of Egyptian geese (Alopochen aegyptiacus).</title>
        <authorList>
            <person name="Braun M.S."/>
            <person name="Wang E."/>
            <person name="Zimmermann S."/>
            <person name="Wink M."/>
        </authorList>
    </citation>
    <scope>NUCLEOTIDE SEQUENCE [LARGE SCALE GENOMIC DNA]</scope>
    <source>
        <strain evidence="3 4">647</strain>
    </source>
</reference>
<name>A0A364V6X8_9CORY</name>
<protein>
    <submittedName>
        <fullName evidence="3">Uncharacterized protein</fullName>
    </submittedName>
</protein>
<organism evidence="3 4">
    <name type="scientific">Corynebacterium heidelbergense</name>
    <dbReference type="NCBI Taxonomy" id="2055947"/>
    <lineage>
        <taxon>Bacteria</taxon>
        <taxon>Bacillati</taxon>
        <taxon>Actinomycetota</taxon>
        <taxon>Actinomycetes</taxon>
        <taxon>Mycobacteriales</taxon>
        <taxon>Corynebacteriaceae</taxon>
        <taxon>Corynebacterium</taxon>
    </lineage>
</organism>
<keyword evidence="2" id="KW-0812">Transmembrane</keyword>
<feature type="compositionally biased region" description="Polar residues" evidence="1">
    <location>
        <begin position="136"/>
        <end position="157"/>
    </location>
</feature>
<sequence>MDQWGTHNEQGWGDPAKKNNRLVLPIAIAGVAILVAAIAGVVWFTRSQDTPQANPQFQATSQTPQTSPSGSAQPSPSTNGQSPQGGSAPCTLEAVHQNAALSSLNVITACEGNFMHAGKRGSDDSRILRWTGSQWETLPTDSQTSDSGFPCHTQGQLDNAGVPQRVREGITVCRSSAAAHGAGSGNANSRYVTQAGLGEQSPWNVSNPACDGRNILIVESVHVPGNDRRGIMTQLGIALNRYHGSQFTYPGQCPSLRAQIDGQDIYPVYYDFGSDQQAMCEAKGRQGGNARTLNTAGDFTDPC</sequence>
<evidence type="ECO:0000256" key="1">
    <source>
        <dbReference type="SAM" id="MobiDB-lite"/>
    </source>
</evidence>
<evidence type="ECO:0000313" key="4">
    <source>
        <dbReference type="Proteomes" id="UP000251577"/>
    </source>
</evidence>
<feature type="region of interest" description="Disordered" evidence="1">
    <location>
        <begin position="51"/>
        <end position="90"/>
    </location>
</feature>
<keyword evidence="2" id="KW-1133">Transmembrane helix</keyword>
<gene>
    <name evidence="3" type="ORF">DLJ54_03395</name>
</gene>
<feature type="region of interest" description="Disordered" evidence="1">
    <location>
        <begin position="136"/>
        <end position="163"/>
    </location>
</feature>
<evidence type="ECO:0000256" key="2">
    <source>
        <dbReference type="SAM" id="Phobius"/>
    </source>
</evidence>
<accession>A0A364V6X8</accession>
<evidence type="ECO:0000313" key="3">
    <source>
        <dbReference type="EMBL" id="RAV32420.1"/>
    </source>
</evidence>
<feature type="compositionally biased region" description="Low complexity" evidence="1">
    <location>
        <begin position="58"/>
        <end position="78"/>
    </location>
</feature>
<dbReference type="RefSeq" id="WP_113630427.1">
    <property type="nucleotide sequence ID" value="NZ_QHCV01000023.1"/>
</dbReference>
<proteinExistence type="predicted"/>
<dbReference type="Proteomes" id="UP000251577">
    <property type="component" value="Unassembled WGS sequence"/>
</dbReference>
<feature type="transmembrane region" description="Helical" evidence="2">
    <location>
        <begin position="22"/>
        <end position="44"/>
    </location>
</feature>
<keyword evidence="4" id="KW-1185">Reference proteome</keyword>
<dbReference type="AlphaFoldDB" id="A0A364V6X8"/>
<keyword evidence="2" id="KW-0472">Membrane</keyword>
<comment type="caution">
    <text evidence="3">The sequence shown here is derived from an EMBL/GenBank/DDBJ whole genome shotgun (WGS) entry which is preliminary data.</text>
</comment>